<dbReference type="AlphaFoldDB" id="A0A0B1T9W9"/>
<feature type="chain" id="PRO_5002065752" evidence="1">
    <location>
        <begin position="20"/>
        <end position="269"/>
    </location>
</feature>
<dbReference type="EMBL" id="KN551256">
    <property type="protein sequence ID" value="KHJ92592.1"/>
    <property type="molecule type" value="Genomic_DNA"/>
</dbReference>
<sequence length="269" mass="30118">MRTVTFLTFLLVQISPTKPCSFIRISGEFMAAVKFKIRVESENFCLAICFDELDCTFVGYSGRTCKVFTDGSKSMMSNGSVLKFERDTPRPECPRSVEFGIPVEFQQIAVDKTEHEATCSGLPSATTVISAFHDINYYRFYAKEDDNLSSGMSKGYSFTFARNLQSHCTSVPVFTRAGHRRLFFGSVYNTTGYIFMDAYAFTSKCACDSGACCGNREIMEGYAEAQQHPKKEAQDNSYIKPLDIMVDMCIVIAIPSRGFFLDLPEVQSS</sequence>
<dbReference type="Proteomes" id="UP000053660">
    <property type="component" value="Unassembled WGS sequence"/>
</dbReference>
<proteinExistence type="predicted"/>
<evidence type="ECO:0000313" key="2">
    <source>
        <dbReference type="EMBL" id="KHJ92592.1"/>
    </source>
</evidence>
<name>A0A0B1T9W9_OESDE</name>
<organism evidence="2 3">
    <name type="scientific">Oesophagostomum dentatum</name>
    <name type="common">Nodular worm</name>
    <dbReference type="NCBI Taxonomy" id="61180"/>
    <lineage>
        <taxon>Eukaryota</taxon>
        <taxon>Metazoa</taxon>
        <taxon>Ecdysozoa</taxon>
        <taxon>Nematoda</taxon>
        <taxon>Chromadorea</taxon>
        <taxon>Rhabditida</taxon>
        <taxon>Rhabditina</taxon>
        <taxon>Rhabditomorpha</taxon>
        <taxon>Strongyloidea</taxon>
        <taxon>Strongylidae</taxon>
        <taxon>Oesophagostomum</taxon>
    </lineage>
</organism>
<feature type="signal peptide" evidence="1">
    <location>
        <begin position="1"/>
        <end position="19"/>
    </location>
</feature>
<accession>A0A0B1T9W9</accession>
<evidence type="ECO:0000256" key="1">
    <source>
        <dbReference type="SAM" id="SignalP"/>
    </source>
</evidence>
<gene>
    <name evidence="2" type="ORF">OESDEN_07515</name>
</gene>
<dbReference type="OrthoDB" id="5859573at2759"/>
<keyword evidence="3" id="KW-1185">Reference proteome</keyword>
<reference evidence="2 3" key="1">
    <citation type="submission" date="2014-03" db="EMBL/GenBank/DDBJ databases">
        <title>Draft genome of the hookworm Oesophagostomum dentatum.</title>
        <authorList>
            <person name="Mitreva M."/>
        </authorList>
    </citation>
    <scope>NUCLEOTIDE SEQUENCE [LARGE SCALE GENOMIC DNA]</scope>
    <source>
        <strain evidence="2 3">OD-Hann</strain>
    </source>
</reference>
<protein>
    <submittedName>
        <fullName evidence="2">PAN domain protein</fullName>
    </submittedName>
</protein>
<keyword evidence="1" id="KW-0732">Signal</keyword>
<evidence type="ECO:0000313" key="3">
    <source>
        <dbReference type="Proteomes" id="UP000053660"/>
    </source>
</evidence>